<dbReference type="InterPro" id="IPR019933">
    <property type="entry name" value="DivIVA_domain"/>
</dbReference>
<name>A0A1C4YFJ5_9ACTN</name>
<evidence type="ECO:0000256" key="1">
    <source>
        <dbReference type="SAM" id="MobiDB-lite"/>
    </source>
</evidence>
<dbReference type="AlphaFoldDB" id="A0A1C4YFJ5"/>
<dbReference type="Gene3D" id="6.10.250.660">
    <property type="match status" value="1"/>
</dbReference>
<feature type="region of interest" description="Disordered" evidence="1">
    <location>
        <begin position="80"/>
        <end position="138"/>
    </location>
</feature>
<organism evidence="2 3">
    <name type="scientific">Micromonospora haikouensis</name>
    <dbReference type="NCBI Taxonomy" id="686309"/>
    <lineage>
        <taxon>Bacteria</taxon>
        <taxon>Bacillati</taxon>
        <taxon>Actinomycetota</taxon>
        <taxon>Actinomycetes</taxon>
        <taxon>Micromonosporales</taxon>
        <taxon>Micromonosporaceae</taxon>
        <taxon>Micromonospora</taxon>
    </lineage>
</organism>
<feature type="compositionally biased region" description="Basic and acidic residues" evidence="1">
    <location>
        <begin position="81"/>
        <end position="113"/>
    </location>
</feature>
<protein>
    <submittedName>
        <fullName evidence="2">DivIVA domain-containing protein</fullName>
    </submittedName>
</protein>
<gene>
    <name evidence="2" type="ORF">GA0070558_1443</name>
</gene>
<evidence type="ECO:0000313" key="3">
    <source>
        <dbReference type="Proteomes" id="UP000199375"/>
    </source>
</evidence>
<dbReference type="RefSeq" id="WP_091286107.1">
    <property type="nucleotide sequence ID" value="NZ_FMCW01000044.1"/>
</dbReference>
<accession>A0A1C4YFJ5</accession>
<evidence type="ECO:0000313" key="2">
    <source>
        <dbReference type="EMBL" id="SCF19440.1"/>
    </source>
</evidence>
<sequence>METSADAVGDESSSGIGGTREGGALYRSSRGLLTPADVRWQEFPLTRFGRRGFDPEAVRRFLRRLEADLDALYRELVAAQDEARRHREDAAELRAERWRPDPSARRPRNEYRRPPLWPPYSPRRQGCHRRPGEGPGDD</sequence>
<dbReference type="EMBL" id="FMCW01000044">
    <property type="protein sequence ID" value="SCF19440.1"/>
    <property type="molecule type" value="Genomic_DNA"/>
</dbReference>
<dbReference type="Proteomes" id="UP000199375">
    <property type="component" value="Unassembled WGS sequence"/>
</dbReference>
<proteinExistence type="predicted"/>
<reference evidence="2 3" key="1">
    <citation type="submission" date="2016-06" db="EMBL/GenBank/DDBJ databases">
        <authorList>
            <person name="Kjaerup R.B."/>
            <person name="Dalgaard T.S."/>
            <person name="Juul-Madsen H.R."/>
        </authorList>
    </citation>
    <scope>NUCLEOTIDE SEQUENCE [LARGE SCALE GENOMIC DNA]</scope>
    <source>
        <strain evidence="2 3">DSM 45626</strain>
    </source>
</reference>
<feature type="region of interest" description="Disordered" evidence="1">
    <location>
        <begin position="1"/>
        <end position="25"/>
    </location>
</feature>
<dbReference type="NCBIfam" id="TIGR03544">
    <property type="entry name" value="DivI1A_domain"/>
    <property type="match status" value="1"/>
</dbReference>